<keyword evidence="7" id="KW-0812">Transmembrane</keyword>
<dbReference type="InterPro" id="IPR036890">
    <property type="entry name" value="HATPase_C_sf"/>
</dbReference>
<accession>A0ABY4QY64</accession>
<dbReference type="RefSeq" id="WP_249771254.1">
    <property type="nucleotide sequence ID" value="NZ_CP097332.1"/>
</dbReference>
<dbReference type="EC" id="2.7.13.3" evidence="2"/>
<keyword evidence="3" id="KW-0597">Phosphoprotein</keyword>
<evidence type="ECO:0000256" key="7">
    <source>
        <dbReference type="SAM" id="Phobius"/>
    </source>
</evidence>
<dbReference type="EMBL" id="CP097332">
    <property type="protein sequence ID" value="UQX88092.1"/>
    <property type="molecule type" value="Genomic_DNA"/>
</dbReference>
<evidence type="ECO:0000313" key="9">
    <source>
        <dbReference type="EMBL" id="UQX88092.1"/>
    </source>
</evidence>
<organism evidence="9 10">
    <name type="scientific">Jatrophihabitans telluris</name>
    <dbReference type="NCBI Taxonomy" id="2038343"/>
    <lineage>
        <taxon>Bacteria</taxon>
        <taxon>Bacillati</taxon>
        <taxon>Actinomycetota</taxon>
        <taxon>Actinomycetes</taxon>
        <taxon>Jatrophihabitantales</taxon>
        <taxon>Jatrophihabitantaceae</taxon>
        <taxon>Jatrophihabitans</taxon>
    </lineage>
</organism>
<feature type="transmembrane region" description="Helical" evidence="7">
    <location>
        <begin position="121"/>
        <end position="141"/>
    </location>
</feature>
<evidence type="ECO:0000313" key="10">
    <source>
        <dbReference type="Proteomes" id="UP001056336"/>
    </source>
</evidence>
<dbReference type="GO" id="GO:0016301">
    <property type="term" value="F:kinase activity"/>
    <property type="evidence" value="ECO:0007669"/>
    <property type="project" value="UniProtKB-KW"/>
</dbReference>
<evidence type="ECO:0000259" key="8">
    <source>
        <dbReference type="PROSITE" id="PS50109"/>
    </source>
</evidence>
<evidence type="ECO:0000256" key="4">
    <source>
        <dbReference type="ARBA" id="ARBA00022679"/>
    </source>
</evidence>
<keyword evidence="5 9" id="KW-0418">Kinase</keyword>
<feature type="domain" description="Histidine kinase" evidence="8">
    <location>
        <begin position="302"/>
        <end position="501"/>
    </location>
</feature>
<dbReference type="Pfam" id="PF02518">
    <property type="entry name" value="HATPase_c"/>
    <property type="match status" value="1"/>
</dbReference>
<dbReference type="SMART" id="SM00387">
    <property type="entry name" value="HATPase_c"/>
    <property type="match status" value="1"/>
</dbReference>
<keyword evidence="4" id="KW-0808">Transferase</keyword>
<dbReference type="SUPFAM" id="SSF55874">
    <property type="entry name" value="ATPase domain of HSP90 chaperone/DNA topoisomerase II/histidine kinase"/>
    <property type="match status" value="1"/>
</dbReference>
<proteinExistence type="predicted"/>
<dbReference type="PANTHER" id="PTHR44936">
    <property type="entry name" value="SENSOR PROTEIN CREC"/>
    <property type="match status" value="1"/>
</dbReference>
<feature type="transmembrane region" description="Helical" evidence="7">
    <location>
        <begin position="58"/>
        <end position="75"/>
    </location>
</feature>
<keyword evidence="6" id="KW-0902">Two-component regulatory system</keyword>
<dbReference type="Gene3D" id="3.30.565.10">
    <property type="entry name" value="Histidine kinase-like ATPase, C-terminal domain"/>
    <property type="match status" value="1"/>
</dbReference>
<dbReference type="InterPro" id="IPR003594">
    <property type="entry name" value="HATPase_dom"/>
</dbReference>
<keyword evidence="10" id="KW-1185">Reference proteome</keyword>
<evidence type="ECO:0000256" key="3">
    <source>
        <dbReference type="ARBA" id="ARBA00022553"/>
    </source>
</evidence>
<evidence type="ECO:0000256" key="6">
    <source>
        <dbReference type="ARBA" id="ARBA00023012"/>
    </source>
</evidence>
<feature type="transmembrane region" description="Helical" evidence="7">
    <location>
        <begin position="87"/>
        <end position="109"/>
    </location>
</feature>
<dbReference type="PRINTS" id="PR00344">
    <property type="entry name" value="BCTRLSENSOR"/>
</dbReference>
<sequence>MRAYRGADRRHPVAMATNRRLHRRVRSFSVLALLGVLVLAVAAPRLRATEFQQFMASLRAVGATLFMAAGFLRLARWRLTGEARVACSAIALVTLGSALCLVGILGPLLRHDPGVATSIPLARLLFVLPVLGVLAIGLRTAPVRAGLRPGRTIAVLLAGMIALSALVSAPGMLWFTLGSGSPVWFGVECSAALAWLALAWGHFRGGRAEARRVGRLTTRWVAWGMTLMAASELLRAISLGHPGAVAVLGSGTQAIAAGLAVSAAACDLWEAFFSYGSRTVRLTGELDETQRVLADTEQRERERIHDARTAVVGVLGASRLLSSNPNRRTEHGRLHELMTAELTRLSTVLDPVAREEIAPFALAVLQPVLEAQRLAGLDVHWDLGEHVVLGRRLATATVLANLLTNVGRHAPAASVSVTGRLAESCVRIEVCDDGPGIAVGDFDRILDRGARGAASTSSGVPGSGLGLFTAARAMAEQGGCLSLHPSPSGGLLVRLDLPSAEQRRRFSPTTVLPGETVAVSALRAG</sequence>
<dbReference type="Proteomes" id="UP001056336">
    <property type="component" value="Chromosome"/>
</dbReference>
<feature type="transmembrane region" description="Helical" evidence="7">
    <location>
        <begin position="153"/>
        <end position="177"/>
    </location>
</feature>
<dbReference type="InterPro" id="IPR005467">
    <property type="entry name" value="His_kinase_dom"/>
</dbReference>
<evidence type="ECO:0000256" key="5">
    <source>
        <dbReference type="ARBA" id="ARBA00022777"/>
    </source>
</evidence>
<gene>
    <name evidence="9" type="ORF">M6D93_17625</name>
</gene>
<reference evidence="9" key="1">
    <citation type="journal article" date="2018" name="Int. J. Syst. Evol. Microbiol.">
        <title>Jatrophihabitans telluris sp. nov., isolated from sediment soil of lava forest wetlands and the emended description of the genus Jatrophihabitans.</title>
        <authorList>
            <person name="Lee K.C."/>
            <person name="Suh M.K."/>
            <person name="Eom M.K."/>
            <person name="Kim K.K."/>
            <person name="Kim J.S."/>
            <person name="Kim D.S."/>
            <person name="Ko S.H."/>
            <person name="Shin Y.K."/>
            <person name="Lee J.S."/>
        </authorList>
    </citation>
    <scope>NUCLEOTIDE SEQUENCE</scope>
    <source>
        <strain evidence="9">N237</strain>
    </source>
</reference>
<reference evidence="9" key="2">
    <citation type="submission" date="2022-05" db="EMBL/GenBank/DDBJ databases">
        <authorList>
            <person name="Kim J.-S."/>
            <person name="Lee K."/>
            <person name="Suh M."/>
            <person name="Eom M."/>
            <person name="Kim J.-S."/>
            <person name="Kim D.-S."/>
            <person name="Ko S.-H."/>
            <person name="Shin Y."/>
            <person name="Lee J.-S."/>
        </authorList>
    </citation>
    <scope>NUCLEOTIDE SEQUENCE</scope>
    <source>
        <strain evidence="9">N237</strain>
    </source>
</reference>
<dbReference type="PANTHER" id="PTHR44936:SF9">
    <property type="entry name" value="SENSOR PROTEIN CREC"/>
    <property type="match status" value="1"/>
</dbReference>
<evidence type="ECO:0000256" key="1">
    <source>
        <dbReference type="ARBA" id="ARBA00000085"/>
    </source>
</evidence>
<dbReference type="PROSITE" id="PS50109">
    <property type="entry name" value="HIS_KIN"/>
    <property type="match status" value="1"/>
</dbReference>
<dbReference type="InterPro" id="IPR050980">
    <property type="entry name" value="2C_sensor_his_kinase"/>
</dbReference>
<name>A0ABY4QY64_9ACTN</name>
<dbReference type="InterPro" id="IPR004358">
    <property type="entry name" value="Sig_transdc_His_kin-like_C"/>
</dbReference>
<evidence type="ECO:0000256" key="2">
    <source>
        <dbReference type="ARBA" id="ARBA00012438"/>
    </source>
</evidence>
<comment type="catalytic activity">
    <reaction evidence="1">
        <text>ATP + protein L-histidine = ADP + protein N-phospho-L-histidine.</text>
        <dbReference type="EC" id="2.7.13.3"/>
    </reaction>
</comment>
<protein>
    <recommendedName>
        <fullName evidence="2">histidine kinase</fullName>
        <ecNumber evidence="2">2.7.13.3</ecNumber>
    </recommendedName>
</protein>
<keyword evidence="7" id="KW-1133">Transmembrane helix</keyword>
<keyword evidence="7" id="KW-0472">Membrane</keyword>